<gene>
    <name evidence="6" type="ORF">ACFOMF_04610</name>
</gene>
<keyword evidence="3 6" id="KW-0808">Transferase</keyword>
<reference evidence="7" key="1">
    <citation type="journal article" date="2019" name="Int. J. Syst. Evol. Microbiol.">
        <title>The Global Catalogue of Microorganisms (GCM) 10K type strain sequencing project: providing services to taxonomists for standard genome sequencing and annotation.</title>
        <authorList>
            <consortium name="The Broad Institute Genomics Platform"/>
            <consortium name="The Broad Institute Genome Sequencing Center for Infectious Disease"/>
            <person name="Wu L."/>
            <person name="Ma J."/>
        </authorList>
    </citation>
    <scope>NUCLEOTIDE SEQUENCE [LARGE SCALE GENOMIC DNA]</scope>
    <source>
        <strain evidence="7">KCTC 42447</strain>
    </source>
</reference>
<evidence type="ECO:0000256" key="4">
    <source>
        <dbReference type="SAM" id="Phobius"/>
    </source>
</evidence>
<evidence type="ECO:0000313" key="7">
    <source>
        <dbReference type="Proteomes" id="UP001595630"/>
    </source>
</evidence>
<keyword evidence="4" id="KW-0472">Membrane</keyword>
<dbReference type="PANTHER" id="PTHR43179">
    <property type="entry name" value="RHAMNOSYLTRANSFERASE WBBL"/>
    <property type="match status" value="1"/>
</dbReference>
<organism evidence="6 7">
    <name type="scientific">Stutzerimonas tarimensis</name>
    <dbReference type="NCBI Taxonomy" id="1507735"/>
    <lineage>
        <taxon>Bacteria</taxon>
        <taxon>Pseudomonadati</taxon>
        <taxon>Pseudomonadota</taxon>
        <taxon>Gammaproteobacteria</taxon>
        <taxon>Pseudomonadales</taxon>
        <taxon>Pseudomonadaceae</taxon>
        <taxon>Stutzerimonas</taxon>
    </lineage>
</organism>
<keyword evidence="4" id="KW-1133">Transmembrane helix</keyword>
<protein>
    <submittedName>
        <fullName evidence="6">Glycosyltransferase family 2 protein</fullName>
        <ecNumber evidence="6">2.4.-.-</ecNumber>
    </submittedName>
</protein>
<dbReference type="Pfam" id="PF00535">
    <property type="entry name" value="Glycos_transf_2"/>
    <property type="match status" value="1"/>
</dbReference>
<dbReference type="EMBL" id="JBHRXZ010000012">
    <property type="protein sequence ID" value="MFC3607064.1"/>
    <property type="molecule type" value="Genomic_DNA"/>
</dbReference>
<feature type="domain" description="Glycosyltransferase 2-like" evidence="5">
    <location>
        <begin position="8"/>
        <end position="183"/>
    </location>
</feature>
<dbReference type="CDD" id="cd04186">
    <property type="entry name" value="GT_2_like_c"/>
    <property type="match status" value="1"/>
</dbReference>
<sequence>MNIALILNYKAATETISCAESLLEHCPLLNHILVIDNHSMDGSEEALRDWVAQKSLENVTVLGSPENNGYAGGNNFGIRWALEHLNAETFWVVNNDTYVDYDAFTPLLETLQQNDRQFVGSLILSADDKTLECYGGGKLFPLLGKAKLLGKGETPETMIERNEQPDYLMGCSLAFTRRVIDEIGLMDENYFMYSEEVDWQYRAKRTGIGIQVVPTSRLFHYGSLSSGSRSAFYHYYRNRAATRFNKRYYGPLFAFISAFILSAITAIKEIRNPNLIWSGVKGAFKGVTMSVK</sequence>
<dbReference type="InterPro" id="IPR029044">
    <property type="entry name" value="Nucleotide-diphossugar_trans"/>
</dbReference>
<keyword evidence="7" id="KW-1185">Reference proteome</keyword>
<dbReference type="PANTHER" id="PTHR43179:SF12">
    <property type="entry name" value="GALACTOFURANOSYLTRANSFERASE GLFT2"/>
    <property type="match status" value="1"/>
</dbReference>
<accession>A0ABV7T1L5</accession>
<proteinExistence type="inferred from homology"/>
<comment type="caution">
    <text evidence="6">The sequence shown here is derived from an EMBL/GenBank/DDBJ whole genome shotgun (WGS) entry which is preliminary data.</text>
</comment>
<evidence type="ECO:0000259" key="5">
    <source>
        <dbReference type="Pfam" id="PF00535"/>
    </source>
</evidence>
<dbReference type="RefSeq" id="WP_386361689.1">
    <property type="nucleotide sequence ID" value="NZ_JBHRXZ010000012.1"/>
</dbReference>
<dbReference type="Proteomes" id="UP001595630">
    <property type="component" value="Unassembled WGS sequence"/>
</dbReference>
<keyword evidence="2 6" id="KW-0328">Glycosyltransferase</keyword>
<evidence type="ECO:0000256" key="1">
    <source>
        <dbReference type="ARBA" id="ARBA00006739"/>
    </source>
</evidence>
<dbReference type="InterPro" id="IPR001173">
    <property type="entry name" value="Glyco_trans_2-like"/>
</dbReference>
<evidence type="ECO:0000256" key="3">
    <source>
        <dbReference type="ARBA" id="ARBA00022679"/>
    </source>
</evidence>
<name>A0ABV7T1L5_9GAMM</name>
<dbReference type="SUPFAM" id="SSF53448">
    <property type="entry name" value="Nucleotide-diphospho-sugar transferases"/>
    <property type="match status" value="1"/>
</dbReference>
<dbReference type="EC" id="2.4.-.-" evidence="6"/>
<dbReference type="GO" id="GO:0016757">
    <property type="term" value="F:glycosyltransferase activity"/>
    <property type="evidence" value="ECO:0007669"/>
    <property type="project" value="UniProtKB-KW"/>
</dbReference>
<keyword evidence="4" id="KW-0812">Transmembrane</keyword>
<evidence type="ECO:0000256" key="2">
    <source>
        <dbReference type="ARBA" id="ARBA00022676"/>
    </source>
</evidence>
<comment type="similarity">
    <text evidence="1">Belongs to the glycosyltransferase 2 family.</text>
</comment>
<evidence type="ECO:0000313" key="6">
    <source>
        <dbReference type="EMBL" id="MFC3607064.1"/>
    </source>
</evidence>
<dbReference type="Gene3D" id="3.90.550.10">
    <property type="entry name" value="Spore Coat Polysaccharide Biosynthesis Protein SpsA, Chain A"/>
    <property type="match status" value="1"/>
</dbReference>
<feature type="transmembrane region" description="Helical" evidence="4">
    <location>
        <begin position="248"/>
        <end position="267"/>
    </location>
</feature>